<evidence type="ECO:0000313" key="2">
    <source>
        <dbReference type="Proteomes" id="UP001187415"/>
    </source>
</evidence>
<dbReference type="EMBL" id="JAUPFM010000006">
    <property type="protein sequence ID" value="KAK2848992.1"/>
    <property type="molecule type" value="Genomic_DNA"/>
</dbReference>
<evidence type="ECO:0000313" key="1">
    <source>
        <dbReference type="EMBL" id="KAK2848992.1"/>
    </source>
</evidence>
<name>A0AA88N097_CHASR</name>
<dbReference type="AlphaFoldDB" id="A0AA88N097"/>
<gene>
    <name evidence="1" type="ORF">Q5P01_008826</name>
</gene>
<accession>A0AA88N097</accession>
<comment type="caution">
    <text evidence="1">The sequence shown here is derived from an EMBL/GenBank/DDBJ whole genome shotgun (WGS) entry which is preliminary data.</text>
</comment>
<protein>
    <submittedName>
        <fullName evidence="1">Uncharacterized protein</fullName>
    </submittedName>
</protein>
<keyword evidence="2" id="KW-1185">Reference proteome</keyword>
<organism evidence="1 2">
    <name type="scientific">Channa striata</name>
    <name type="common">Snakehead murrel</name>
    <name type="synonym">Ophicephalus striatus</name>
    <dbReference type="NCBI Taxonomy" id="64152"/>
    <lineage>
        <taxon>Eukaryota</taxon>
        <taxon>Metazoa</taxon>
        <taxon>Chordata</taxon>
        <taxon>Craniata</taxon>
        <taxon>Vertebrata</taxon>
        <taxon>Euteleostomi</taxon>
        <taxon>Actinopterygii</taxon>
        <taxon>Neopterygii</taxon>
        <taxon>Teleostei</taxon>
        <taxon>Neoteleostei</taxon>
        <taxon>Acanthomorphata</taxon>
        <taxon>Anabantaria</taxon>
        <taxon>Anabantiformes</taxon>
        <taxon>Channoidei</taxon>
        <taxon>Channidae</taxon>
        <taxon>Channa</taxon>
    </lineage>
</organism>
<sequence length="88" mass="9204">MKVATDVQTTPGVINHTLSDPALYLQPRSGTHILRLTPPCSSSNAGAESSNKESRVGEPALFKLTVTQHSAKIQARNSTTPPGHAASA</sequence>
<dbReference type="Proteomes" id="UP001187415">
    <property type="component" value="Unassembled WGS sequence"/>
</dbReference>
<reference evidence="1" key="1">
    <citation type="submission" date="2023-07" db="EMBL/GenBank/DDBJ databases">
        <title>Chromosome-level Genome Assembly of Striped Snakehead (Channa striata).</title>
        <authorList>
            <person name="Liu H."/>
        </authorList>
    </citation>
    <scope>NUCLEOTIDE SEQUENCE</scope>
    <source>
        <strain evidence="1">Gz</strain>
        <tissue evidence="1">Muscle</tissue>
    </source>
</reference>
<proteinExistence type="predicted"/>